<proteinExistence type="predicted"/>
<dbReference type="KEGG" id="fcy:FRACYDRAFT_244196"/>
<gene>
    <name evidence="3" type="ORF">FRACYDRAFT_244196</name>
</gene>
<feature type="transmembrane region" description="Helical" evidence="2">
    <location>
        <begin position="79"/>
        <end position="98"/>
    </location>
</feature>
<name>A0A1E7F416_9STRA</name>
<keyword evidence="4" id="KW-1185">Reference proteome</keyword>
<accession>A0A1E7F416</accession>
<sequence length="183" mass="20469">MSLNEEDTTVTITDKQNTSSDKNDSDDPNDGTNEAMEVTIKDLLLYFFLGATTLLLKGLSLTPSFTKAIGVQNTEVPSAGLAFVLGALLGIVIVTTLYPKLRPKMRVGISATSIFAFLNHTDNKPDRCSFFGAYRVARILRRTLKELYYISGGTIFFNAKHSLLWCRCETSRSQRSLRNYHHH</sequence>
<protein>
    <submittedName>
        <fullName evidence="3">Uncharacterized protein</fullName>
    </submittedName>
</protein>
<organism evidence="3 4">
    <name type="scientific">Fragilariopsis cylindrus CCMP1102</name>
    <dbReference type="NCBI Taxonomy" id="635003"/>
    <lineage>
        <taxon>Eukaryota</taxon>
        <taxon>Sar</taxon>
        <taxon>Stramenopiles</taxon>
        <taxon>Ochrophyta</taxon>
        <taxon>Bacillariophyta</taxon>
        <taxon>Bacillariophyceae</taxon>
        <taxon>Bacillariophycidae</taxon>
        <taxon>Bacillariales</taxon>
        <taxon>Bacillariaceae</taxon>
        <taxon>Fragilariopsis</taxon>
    </lineage>
</organism>
<dbReference type="EMBL" id="KV784364">
    <property type="protein sequence ID" value="OEU12922.1"/>
    <property type="molecule type" value="Genomic_DNA"/>
</dbReference>
<feature type="transmembrane region" description="Helical" evidence="2">
    <location>
        <begin position="43"/>
        <end position="59"/>
    </location>
</feature>
<evidence type="ECO:0000256" key="2">
    <source>
        <dbReference type="SAM" id="Phobius"/>
    </source>
</evidence>
<dbReference type="AlphaFoldDB" id="A0A1E7F416"/>
<keyword evidence="2" id="KW-1133">Transmembrane helix</keyword>
<reference evidence="3 4" key="1">
    <citation type="submission" date="2016-09" db="EMBL/GenBank/DDBJ databases">
        <title>Extensive genetic diversity and differential bi-allelic expression allows diatom success in the polar Southern Ocean.</title>
        <authorList>
            <consortium name="DOE Joint Genome Institute"/>
            <person name="Mock T."/>
            <person name="Otillar R.P."/>
            <person name="Strauss J."/>
            <person name="Dupont C."/>
            <person name="Frickenhaus S."/>
            <person name="Maumus F."/>
            <person name="Mcmullan M."/>
            <person name="Sanges R."/>
            <person name="Schmutz J."/>
            <person name="Toseland A."/>
            <person name="Valas R."/>
            <person name="Veluchamy A."/>
            <person name="Ward B.J."/>
            <person name="Allen A."/>
            <person name="Barry K."/>
            <person name="Falciatore A."/>
            <person name="Ferrante M."/>
            <person name="Fortunato A.E."/>
            <person name="Gloeckner G."/>
            <person name="Gruber A."/>
            <person name="Hipkin R."/>
            <person name="Janech M."/>
            <person name="Kroth P."/>
            <person name="Leese F."/>
            <person name="Lindquist E."/>
            <person name="Lyon B.R."/>
            <person name="Martin J."/>
            <person name="Mayer C."/>
            <person name="Parker M."/>
            <person name="Quesneville H."/>
            <person name="Raymond J."/>
            <person name="Uhlig C."/>
            <person name="Valentin K.U."/>
            <person name="Worden A.Z."/>
            <person name="Armbrust E.V."/>
            <person name="Bowler C."/>
            <person name="Green B."/>
            <person name="Moulton V."/>
            <person name="Van Oosterhout C."/>
            <person name="Grigoriev I."/>
        </authorList>
    </citation>
    <scope>NUCLEOTIDE SEQUENCE [LARGE SCALE GENOMIC DNA]</scope>
    <source>
        <strain evidence="3 4">CCMP1102</strain>
    </source>
</reference>
<evidence type="ECO:0000313" key="3">
    <source>
        <dbReference type="EMBL" id="OEU12922.1"/>
    </source>
</evidence>
<dbReference type="Proteomes" id="UP000095751">
    <property type="component" value="Unassembled WGS sequence"/>
</dbReference>
<keyword evidence="2" id="KW-0472">Membrane</keyword>
<evidence type="ECO:0000313" key="4">
    <source>
        <dbReference type="Proteomes" id="UP000095751"/>
    </source>
</evidence>
<feature type="region of interest" description="Disordered" evidence="1">
    <location>
        <begin position="1"/>
        <end position="33"/>
    </location>
</feature>
<evidence type="ECO:0000256" key="1">
    <source>
        <dbReference type="SAM" id="MobiDB-lite"/>
    </source>
</evidence>
<dbReference type="InParanoid" id="A0A1E7F416"/>
<keyword evidence="2" id="KW-0812">Transmembrane</keyword>